<reference evidence="2 3" key="1">
    <citation type="journal article" date="2022" name="bioRxiv">
        <title>Genomics of Preaxostyla Flagellates Illuminates Evolutionary Transitions and the Path Towards Mitochondrial Loss.</title>
        <authorList>
            <person name="Novak L.V.F."/>
            <person name="Treitli S.C."/>
            <person name="Pyrih J."/>
            <person name="Halakuc P."/>
            <person name="Pipaliya S.V."/>
            <person name="Vacek V."/>
            <person name="Brzon O."/>
            <person name="Soukal P."/>
            <person name="Eme L."/>
            <person name="Dacks J.B."/>
            <person name="Karnkowska A."/>
            <person name="Elias M."/>
            <person name="Hampl V."/>
        </authorList>
    </citation>
    <scope>NUCLEOTIDE SEQUENCE [LARGE SCALE GENOMIC DNA]</scope>
    <source>
        <strain evidence="2">NAU3</strain>
        <tissue evidence="2">Gut</tissue>
    </source>
</reference>
<feature type="compositionally biased region" description="Polar residues" evidence="1">
    <location>
        <begin position="462"/>
        <end position="492"/>
    </location>
</feature>
<dbReference type="EMBL" id="JARBJD010000357">
    <property type="protein sequence ID" value="KAK2943209.1"/>
    <property type="molecule type" value="Genomic_DNA"/>
</dbReference>
<feature type="compositionally biased region" description="Acidic residues" evidence="1">
    <location>
        <begin position="361"/>
        <end position="376"/>
    </location>
</feature>
<feature type="region of interest" description="Disordered" evidence="1">
    <location>
        <begin position="570"/>
        <end position="592"/>
    </location>
</feature>
<dbReference type="Proteomes" id="UP001281761">
    <property type="component" value="Unassembled WGS sequence"/>
</dbReference>
<evidence type="ECO:0000313" key="2">
    <source>
        <dbReference type="EMBL" id="KAK2943209.1"/>
    </source>
</evidence>
<organism evidence="2 3">
    <name type="scientific">Blattamonas nauphoetae</name>
    <dbReference type="NCBI Taxonomy" id="2049346"/>
    <lineage>
        <taxon>Eukaryota</taxon>
        <taxon>Metamonada</taxon>
        <taxon>Preaxostyla</taxon>
        <taxon>Oxymonadida</taxon>
        <taxon>Blattamonas</taxon>
    </lineage>
</organism>
<feature type="compositionally biased region" description="Basic residues" evidence="1">
    <location>
        <begin position="89"/>
        <end position="100"/>
    </location>
</feature>
<name>A0ABQ9WVQ6_9EUKA</name>
<evidence type="ECO:0000256" key="1">
    <source>
        <dbReference type="SAM" id="MobiDB-lite"/>
    </source>
</evidence>
<gene>
    <name evidence="2" type="ORF">BLNAU_21889</name>
</gene>
<feature type="region of interest" description="Disordered" evidence="1">
    <location>
        <begin position="1"/>
        <end position="109"/>
    </location>
</feature>
<dbReference type="SUPFAM" id="SSF48371">
    <property type="entry name" value="ARM repeat"/>
    <property type="match status" value="1"/>
</dbReference>
<dbReference type="InterPro" id="IPR011989">
    <property type="entry name" value="ARM-like"/>
</dbReference>
<comment type="caution">
    <text evidence="2">The sequence shown here is derived from an EMBL/GenBank/DDBJ whole genome shotgun (WGS) entry which is preliminary data.</text>
</comment>
<feature type="region of interest" description="Disordered" evidence="1">
    <location>
        <begin position="351"/>
        <end position="494"/>
    </location>
</feature>
<evidence type="ECO:0000313" key="3">
    <source>
        <dbReference type="Proteomes" id="UP001281761"/>
    </source>
</evidence>
<feature type="compositionally biased region" description="Acidic residues" evidence="1">
    <location>
        <begin position="571"/>
        <end position="592"/>
    </location>
</feature>
<feature type="compositionally biased region" description="Polar residues" evidence="1">
    <location>
        <begin position="50"/>
        <end position="85"/>
    </location>
</feature>
<dbReference type="InterPro" id="IPR016024">
    <property type="entry name" value="ARM-type_fold"/>
</dbReference>
<feature type="compositionally biased region" description="Low complexity" evidence="1">
    <location>
        <begin position="444"/>
        <end position="461"/>
    </location>
</feature>
<proteinExistence type="predicted"/>
<protein>
    <submittedName>
        <fullName evidence="2">Uncharacterized protein</fullName>
    </submittedName>
</protein>
<sequence>MNAAGYRSVKKKAKARPTRPLAPLDTPSKPINNHRILSPPEGGWDDETLEQASTSGSVQNPSSHRQSNPNLDVSLTSSTTTNSRAPSKPVKRATKLKKNSRKPDPLNPEIERLCQQLSTAKNPRTCLTTAITLSQLFDQASPSQYPAFIATGILSNFHRLLSINVHNEIGLPISIIITRILHCNPQYISTILDSRLSLDMVDRCTVAATELDLSAITALVGLTFGTLTETHRLVDDYCIPVFVRALESPSEEIRVRGSGALLRVLSTIAQNLRVDEPHPFYVAMNQSGSLGKMIASAEGELGKRKSRIFANVAEAVCVVGKANDSVGLHVLCWMLEQFEAEGARRRWAYTQKAQEDKEQGEQNEQEQEEQNEEEKEEPSQTPEIESKKEEEGGTGEVGEVGEEGQEQEKEKDTQQSEEDKEPQIIADGTPTDQTTADHPERTDSSSLSAPFSAPQSPQPISTTFSLPNNIKNDSELNPTEITPLITPQRSTRSPSLNLVLSPLSPLSPSILGRARWVPGLEHFVCCDSLTELLMETALPAARTILSYPSSAHHPSASRFVKNWMDRFGTEVEQEEEVKEKEEGQDEEDQADV</sequence>
<dbReference type="Gene3D" id="1.25.10.10">
    <property type="entry name" value="Leucine-rich Repeat Variant"/>
    <property type="match status" value="1"/>
</dbReference>
<feature type="compositionally biased region" description="Basic residues" evidence="1">
    <location>
        <begin position="8"/>
        <end position="17"/>
    </location>
</feature>
<accession>A0ABQ9WVQ6</accession>
<keyword evidence="3" id="KW-1185">Reference proteome</keyword>